<name>A0A839SQG7_9PROT</name>
<evidence type="ECO:0000313" key="2">
    <source>
        <dbReference type="EMBL" id="MBB3064712.1"/>
    </source>
</evidence>
<accession>A0A839SQG7</accession>
<sequence length="204" mass="22035">MGNRRLLLLGAVASVLALLYYWDIQTRDDEIIRAVHSDRPSSETISITEDSAPTTKTLPGLAVDDALLPPLTGNPLAGLKLSDLQATRNRPLFTPSRRAPRPATNANANNSASSSTQPAGPETKQTPDPEEATKAGQFVLMGVVKGDSERLALLRHKATGELLRLREGDIFDGWSLDSLESDRVHLSKGGLQEVIVLFQEDESG</sequence>
<feature type="region of interest" description="Disordered" evidence="1">
    <location>
        <begin position="92"/>
        <end position="131"/>
    </location>
</feature>
<evidence type="ECO:0008006" key="4">
    <source>
        <dbReference type="Google" id="ProtNLM"/>
    </source>
</evidence>
<proteinExistence type="predicted"/>
<dbReference type="RefSeq" id="WP_183415511.1">
    <property type="nucleotide sequence ID" value="NZ_JACHXA010000002.1"/>
</dbReference>
<reference evidence="2 3" key="1">
    <citation type="submission" date="2020-08" db="EMBL/GenBank/DDBJ databases">
        <title>Genomic Encyclopedia of Type Strains, Phase III (KMG-III): the genomes of soil and plant-associated and newly described type strains.</title>
        <authorList>
            <person name="Whitman W."/>
        </authorList>
    </citation>
    <scope>NUCLEOTIDE SEQUENCE [LARGE SCALE GENOMIC DNA]</scope>
    <source>
        <strain evidence="2 3">CECT 8803</strain>
    </source>
</reference>
<organism evidence="2 3">
    <name type="scientific">Limibacillus halophilus</name>
    <dbReference type="NCBI Taxonomy" id="1579333"/>
    <lineage>
        <taxon>Bacteria</taxon>
        <taxon>Pseudomonadati</taxon>
        <taxon>Pseudomonadota</taxon>
        <taxon>Alphaproteobacteria</taxon>
        <taxon>Rhodospirillales</taxon>
        <taxon>Rhodovibrionaceae</taxon>
        <taxon>Limibacillus</taxon>
    </lineage>
</organism>
<dbReference type="Proteomes" id="UP000581135">
    <property type="component" value="Unassembled WGS sequence"/>
</dbReference>
<evidence type="ECO:0000313" key="3">
    <source>
        <dbReference type="Proteomes" id="UP000581135"/>
    </source>
</evidence>
<dbReference type="AlphaFoldDB" id="A0A839SQG7"/>
<feature type="compositionally biased region" description="Polar residues" evidence="1">
    <location>
        <begin position="42"/>
        <end position="57"/>
    </location>
</feature>
<feature type="compositionally biased region" description="Low complexity" evidence="1">
    <location>
        <begin position="94"/>
        <end position="116"/>
    </location>
</feature>
<evidence type="ECO:0000256" key="1">
    <source>
        <dbReference type="SAM" id="MobiDB-lite"/>
    </source>
</evidence>
<dbReference type="EMBL" id="JACHXA010000002">
    <property type="protein sequence ID" value="MBB3064712.1"/>
    <property type="molecule type" value="Genomic_DNA"/>
</dbReference>
<protein>
    <recommendedName>
        <fullName evidence="4">Type II secretion system protein GspC N-terminal domain-containing protein</fullName>
    </recommendedName>
</protein>
<gene>
    <name evidence="2" type="ORF">FHR98_000984</name>
</gene>
<keyword evidence="3" id="KW-1185">Reference proteome</keyword>
<feature type="region of interest" description="Disordered" evidence="1">
    <location>
        <begin position="37"/>
        <end position="58"/>
    </location>
</feature>
<comment type="caution">
    <text evidence="2">The sequence shown here is derived from an EMBL/GenBank/DDBJ whole genome shotgun (WGS) entry which is preliminary data.</text>
</comment>